<organism evidence="3 4">
    <name type="scientific">Rhizobium paknamense</name>
    <dbReference type="NCBI Taxonomy" id="1206817"/>
    <lineage>
        <taxon>Bacteria</taxon>
        <taxon>Pseudomonadati</taxon>
        <taxon>Pseudomonadota</taxon>
        <taxon>Alphaproteobacteria</taxon>
        <taxon>Hyphomicrobiales</taxon>
        <taxon>Rhizobiaceae</taxon>
        <taxon>Rhizobium/Agrobacterium group</taxon>
        <taxon>Rhizobium</taxon>
    </lineage>
</organism>
<dbReference type="Proteomes" id="UP001235269">
    <property type="component" value="Unassembled WGS sequence"/>
</dbReference>
<feature type="compositionally biased region" description="Basic and acidic residues" evidence="1">
    <location>
        <begin position="53"/>
        <end position="92"/>
    </location>
</feature>
<evidence type="ECO:0000259" key="2">
    <source>
        <dbReference type="PROSITE" id="PS50914"/>
    </source>
</evidence>
<feature type="domain" description="BON" evidence="2">
    <location>
        <begin position="88"/>
        <end position="156"/>
    </location>
</feature>
<keyword evidence="4" id="KW-1185">Reference proteome</keyword>
<gene>
    <name evidence="3" type="ORF">QO005_002406</name>
</gene>
<feature type="region of interest" description="Disordered" evidence="1">
    <location>
        <begin position="1"/>
        <end position="92"/>
    </location>
</feature>
<dbReference type="EMBL" id="JAUSWH010000006">
    <property type="protein sequence ID" value="MDQ0456066.1"/>
    <property type="molecule type" value="Genomic_DNA"/>
</dbReference>
<dbReference type="Gene3D" id="3.30.1340.30">
    <property type="match status" value="1"/>
</dbReference>
<dbReference type="PROSITE" id="PS50914">
    <property type="entry name" value="BON"/>
    <property type="match status" value="1"/>
</dbReference>
<protein>
    <recommendedName>
        <fullName evidence="2">BON domain-containing protein</fullName>
    </recommendedName>
</protein>
<evidence type="ECO:0000256" key="1">
    <source>
        <dbReference type="SAM" id="MobiDB-lite"/>
    </source>
</evidence>
<accession>A0ABU0IFN8</accession>
<sequence>MAHPKTKNAVAGEEDFRDQEERDLRDGWPYSDQEGAVSQPAENRAYGETPANFDRDSNPGYRVDETDADGQEERLHDRLLPETQGREDADEIESRLQERLELVDNADFSNVELHVEGHSVTMTGTVDTNEERRIAARMALGVTGIRHVINQIETLGVDTHQPDDD</sequence>
<dbReference type="Pfam" id="PF04972">
    <property type="entry name" value="BON"/>
    <property type="match status" value="1"/>
</dbReference>
<evidence type="ECO:0000313" key="4">
    <source>
        <dbReference type="Proteomes" id="UP001235269"/>
    </source>
</evidence>
<name>A0ABU0IFN8_9HYPH</name>
<comment type="caution">
    <text evidence="3">The sequence shown here is derived from an EMBL/GenBank/DDBJ whole genome shotgun (WGS) entry which is preliminary data.</text>
</comment>
<dbReference type="InterPro" id="IPR007055">
    <property type="entry name" value="BON_dom"/>
</dbReference>
<proteinExistence type="predicted"/>
<reference evidence="3 4" key="1">
    <citation type="submission" date="2023-07" db="EMBL/GenBank/DDBJ databases">
        <title>Genomic Encyclopedia of Type Strains, Phase IV (KMG-IV): sequencing the most valuable type-strain genomes for metagenomic binning, comparative biology and taxonomic classification.</title>
        <authorList>
            <person name="Goeker M."/>
        </authorList>
    </citation>
    <scope>NUCLEOTIDE SEQUENCE [LARGE SCALE GENOMIC DNA]</scope>
    <source>
        <strain evidence="3 4">DSM 100301</strain>
    </source>
</reference>
<evidence type="ECO:0000313" key="3">
    <source>
        <dbReference type="EMBL" id="MDQ0456066.1"/>
    </source>
</evidence>
<dbReference type="RefSeq" id="WP_307158259.1">
    <property type="nucleotide sequence ID" value="NZ_JAUSWH010000006.1"/>
</dbReference>